<evidence type="ECO:0000259" key="7">
    <source>
        <dbReference type="Pfam" id="PF00501"/>
    </source>
</evidence>
<dbReference type="InterPro" id="IPR042099">
    <property type="entry name" value="ANL_N_sf"/>
</dbReference>
<keyword evidence="3" id="KW-0436">Ligase</keyword>
<dbReference type="InterPro" id="IPR032387">
    <property type="entry name" value="ACAS_N"/>
</dbReference>
<dbReference type="AlphaFoldDB" id="A0A932HYZ6"/>
<keyword evidence="4" id="KW-0547">Nucleotide-binding</keyword>
<evidence type="ECO:0000259" key="9">
    <source>
        <dbReference type="Pfam" id="PF16177"/>
    </source>
</evidence>
<evidence type="ECO:0000313" key="11">
    <source>
        <dbReference type="Proteomes" id="UP000782312"/>
    </source>
</evidence>
<evidence type="ECO:0000256" key="5">
    <source>
        <dbReference type="ARBA" id="ARBA00022840"/>
    </source>
</evidence>
<name>A0A932HYZ6_UNCTE</name>
<dbReference type="Pfam" id="PF00501">
    <property type="entry name" value="AMP-binding"/>
    <property type="match status" value="1"/>
</dbReference>
<dbReference type="GO" id="GO:0003987">
    <property type="term" value="F:acetate-CoA ligase activity"/>
    <property type="evidence" value="ECO:0007669"/>
    <property type="project" value="UniProtKB-EC"/>
</dbReference>
<dbReference type="EC" id="6.2.1.1" evidence="2"/>
<comment type="similarity">
    <text evidence="1">Belongs to the ATP-dependent AMP-binding enzyme family.</text>
</comment>
<evidence type="ECO:0000259" key="8">
    <source>
        <dbReference type="Pfam" id="PF13193"/>
    </source>
</evidence>
<feature type="domain" description="AMP-dependent synthetase/ligase" evidence="7">
    <location>
        <begin position="97"/>
        <end position="479"/>
    </location>
</feature>
<dbReference type="InterPro" id="IPR020845">
    <property type="entry name" value="AMP-binding_CS"/>
</dbReference>
<dbReference type="GO" id="GO:0005524">
    <property type="term" value="F:ATP binding"/>
    <property type="evidence" value="ECO:0007669"/>
    <property type="project" value="UniProtKB-KW"/>
</dbReference>
<dbReference type="PANTHER" id="PTHR24095">
    <property type="entry name" value="ACETYL-COENZYME A SYNTHETASE"/>
    <property type="match status" value="1"/>
</dbReference>
<keyword evidence="6" id="KW-0007">Acetylation</keyword>
<reference evidence="10" key="1">
    <citation type="submission" date="2020-07" db="EMBL/GenBank/DDBJ databases">
        <title>Huge and variable diversity of episymbiotic CPR bacteria and DPANN archaea in groundwater ecosystems.</title>
        <authorList>
            <person name="He C.Y."/>
            <person name="Keren R."/>
            <person name="Whittaker M."/>
            <person name="Farag I.F."/>
            <person name="Doudna J."/>
            <person name="Cate J.H.D."/>
            <person name="Banfield J.F."/>
        </authorList>
    </citation>
    <scope>NUCLEOTIDE SEQUENCE</scope>
    <source>
        <strain evidence="10">NC_groundwater_763_Ag_S-0.2um_68_21</strain>
    </source>
</reference>
<dbReference type="SUPFAM" id="SSF56801">
    <property type="entry name" value="Acetyl-CoA synthetase-like"/>
    <property type="match status" value="1"/>
</dbReference>
<evidence type="ECO:0000256" key="4">
    <source>
        <dbReference type="ARBA" id="ARBA00022741"/>
    </source>
</evidence>
<evidence type="ECO:0000256" key="1">
    <source>
        <dbReference type="ARBA" id="ARBA00006432"/>
    </source>
</evidence>
<accession>A0A932HYZ6</accession>
<dbReference type="Proteomes" id="UP000782312">
    <property type="component" value="Unassembled WGS sequence"/>
</dbReference>
<dbReference type="InterPro" id="IPR045851">
    <property type="entry name" value="AMP-bd_C_sf"/>
</dbReference>
<dbReference type="EMBL" id="JACPUR010000027">
    <property type="protein sequence ID" value="MBI3128309.1"/>
    <property type="molecule type" value="Genomic_DNA"/>
</dbReference>
<evidence type="ECO:0000313" key="10">
    <source>
        <dbReference type="EMBL" id="MBI3128309.1"/>
    </source>
</evidence>
<gene>
    <name evidence="10" type="ORF">HYZ11_11945</name>
</gene>
<sequence>MPTPVIWRPTEDFLRNSNVARFMQKHGLKSYSELLEWSVADIRRFWRLILEDMGVEWYRPYDEVLDLSRGFEWARWFVGGELNVIHNCIDRHLRDGKGGRTVLVWEGDGGEVRRFTYAELAAEVARLAGAMRAMGMRPGDAAGIFMPMLPETVFAFFACLKIGAAAVPIFSGFGPEAVAERLAHAEARLVFTADGGMRRGKEVPVKPLLDQALNLGTRVEKVVVLGRTAAEVPMKAGRDVMWEEFVAGQPAEAPTERLPAEARAIIIYTSGTTGKPKGTVHTHAGLLVTTAKELRYCIDLREGDTVFWVTDIGWMMGPWEMVGVQFGGGTYLIYEGAPNWPGPDRLWKLVADHKVTQLGISPTAIRLLISAGEAWVRKHDLTSLRLLGSTGEPWDPASYMWFFEKVGGGRCPIMNISGGTELCGCLLQPYPVQELTPCSLGGPALGVDTDVFDEEGRPVRDQIGHLVCKQPVPSMTKGFLKEDDRYIETYFSRWPGVWYHGDWAKRDAAGQWYLFGRSDDTINVAGKRVGPAEVEAELIKHPAVVEAAVIGAPHPIKGECLACFVVLREGTAPTDALREALKDQTVAYLGKSLRPDEVKFVKALPKTRSAKIVRGAIKKVYLGEDISRIDTSSIEVPEHLAAIREAL</sequence>
<evidence type="ECO:0000256" key="2">
    <source>
        <dbReference type="ARBA" id="ARBA00013275"/>
    </source>
</evidence>
<dbReference type="Pfam" id="PF16177">
    <property type="entry name" value="ACAS_N"/>
    <property type="match status" value="1"/>
</dbReference>
<dbReference type="InterPro" id="IPR025110">
    <property type="entry name" value="AMP-bd_C"/>
</dbReference>
<proteinExistence type="inferred from homology"/>
<feature type="domain" description="Acetyl-coenzyme A synthetase N-terminal" evidence="9">
    <location>
        <begin position="31"/>
        <end position="88"/>
    </location>
</feature>
<dbReference type="PROSITE" id="PS00455">
    <property type="entry name" value="AMP_BINDING"/>
    <property type="match status" value="1"/>
</dbReference>
<dbReference type="PANTHER" id="PTHR24095:SF14">
    <property type="entry name" value="ACETYL-COENZYME A SYNTHETASE 1"/>
    <property type="match status" value="1"/>
</dbReference>
<organism evidence="10 11">
    <name type="scientific">Tectimicrobiota bacterium</name>
    <dbReference type="NCBI Taxonomy" id="2528274"/>
    <lineage>
        <taxon>Bacteria</taxon>
        <taxon>Pseudomonadati</taxon>
        <taxon>Nitrospinota/Tectimicrobiota group</taxon>
        <taxon>Candidatus Tectimicrobiota</taxon>
    </lineage>
</organism>
<dbReference type="Gene3D" id="3.30.300.30">
    <property type="match status" value="1"/>
</dbReference>
<keyword evidence="5" id="KW-0067">ATP-binding</keyword>
<protein>
    <recommendedName>
        <fullName evidence="2">acetate--CoA ligase</fullName>
        <ecNumber evidence="2">6.2.1.1</ecNumber>
    </recommendedName>
</protein>
<dbReference type="Pfam" id="PF13193">
    <property type="entry name" value="AMP-binding_C"/>
    <property type="match status" value="1"/>
</dbReference>
<evidence type="ECO:0000256" key="3">
    <source>
        <dbReference type="ARBA" id="ARBA00022598"/>
    </source>
</evidence>
<evidence type="ECO:0000256" key="6">
    <source>
        <dbReference type="ARBA" id="ARBA00022990"/>
    </source>
</evidence>
<feature type="domain" description="AMP-binding enzyme C-terminal" evidence="8">
    <location>
        <begin position="533"/>
        <end position="611"/>
    </location>
</feature>
<dbReference type="InterPro" id="IPR000873">
    <property type="entry name" value="AMP-dep_synth/lig_dom"/>
</dbReference>
<comment type="caution">
    <text evidence="10">The sequence shown here is derived from an EMBL/GenBank/DDBJ whole genome shotgun (WGS) entry which is preliminary data.</text>
</comment>
<dbReference type="GO" id="GO:0006085">
    <property type="term" value="P:acetyl-CoA biosynthetic process"/>
    <property type="evidence" value="ECO:0007669"/>
    <property type="project" value="TreeGrafter"/>
</dbReference>
<dbReference type="Gene3D" id="3.40.50.12780">
    <property type="entry name" value="N-terminal domain of ligase-like"/>
    <property type="match status" value="1"/>
</dbReference>